<protein>
    <recommendedName>
        <fullName evidence="6">Enkurin domain-containing protein</fullName>
    </recommendedName>
</protein>
<dbReference type="Proteomes" id="UP000654075">
    <property type="component" value="Unassembled WGS sequence"/>
</dbReference>
<comment type="caution">
    <text evidence="4">The sequence shown here is derived from an EMBL/GenBank/DDBJ whole genome shotgun (WGS) entry which is preliminary data.</text>
</comment>
<dbReference type="EMBL" id="CAJNNV010028644">
    <property type="protein sequence ID" value="CAE8625335.1"/>
    <property type="molecule type" value="Genomic_DNA"/>
</dbReference>
<dbReference type="AlphaFoldDB" id="A0A813GJ73"/>
<keyword evidence="5" id="KW-1185">Reference proteome</keyword>
<proteinExistence type="predicted"/>
<evidence type="ECO:0000313" key="3">
    <source>
        <dbReference type="EMBL" id="CAE8609584.1"/>
    </source>
</evidence>
<evidence type="ECO:0000313" key="4">
    <source>
        <dbReference type="EMBL" id="CAE8625335.1"/>
    </source>
</evidence>
<feature type="compositionally biased region" description="Polar residues" evidence="2">
    <location>
        <begin position="8"/>
        <end position="21"/>
    </location>
</feature>
<gene>
    <name evidence="3" type="ORF">PGLA1383_LOCUS27410</name>
    <name evidence="4" type="ORF">PGLA1383_LOCUS42343</name>
</gene>
<sequence>ASGARGLANQQPSEGNSSEPSSVGRLMRQGCFSHEAEERRERQVAALEKQLMVLNSERQVLKGTLMKFPPNSAGKTLADRRQKLEAEQRLEVVGRTISELRISLRSAMTD</sequence>
<evidence type="ECO:0000256" key="1">
    <source>
        <dbReference type="SAM" id="Coils"/>
    </source>
</evidence>
<evidence type="ECO:0000313" key="5">
    <source>
        <dbReference type="Proteomes" id="UP000654075"/>
    </source>
</evidence>
<name>A0A813GJ73_POLGL</name>
<dbReference type="EMBL" id="CAJNNV010024365">
    <property type="protein sequence ID" value="CAE8609584.1"/>
    <property type="molecule type" value="Genomic_DNA"/>
</dbReference>
<keyword evidence="1" id="KW-0175">Coiled coil</keyword>
<evidence type="ECO:0000256" key="2">
    <source>
        <dbReference type="SAM" id="MobiDB-lite"/>
    </source>
</evidence>
<accession>A0A813GJ73</accession>
<feature type="coiled-coil region" evidence="1">
    <location>
        <begin position="37"/>
        <end position="64"/>
    </location>
</feature>
<feature type="non-terminal residue" evidence="4">
    <location>
        <position position="1"/>
    </location>
</feature>
<reference evidence="4" key="1">
    <citation type="submission" date="2021-02" db="EMBL/GenBank/DDBJ databases">
        <authorList>
            <person name="Dougan E. K."/>
            <person name="Rhodes N."/>
            <person name="Thang M."/>
            <person name="Chan C."/>
        </authorList>
    </citation>
    <scope>NUCLEOTIDE SEQUENCE</scope>
</reference>
<organism evidence="4 5">
    <name type="scientific">Polarella glacialis</name>
    <name type="common">Dinoflagellate</name>
    <dbReference type="NCBI Taxonomy" id="89957"/>
    <lineage>
        <taxon>Eukaryota</taxon>
        <taxon>Sar</taxon>
        <taxon>Alveolata</taxon>
        <taxon>Dinophyceae</taxon>
        <taxon>Suessiales</taxon>
        <taxon>Suessiaceae</taxon>
        <taxon>Polarella</taxon>
    </lineage>
</organism>
<dbReference type="OrthoDB" id="475714at2759"/>
<evidence type="ECO:0008006" key="6">
    <source>
        <dbReference type="Google" id="ProtNLM"/>
    </source>
</evidence>
<feature type="region of interest" description="Disordered" evidence="2">
    <location>
        <begin position="1"/>
        <end position="36"/>
    </location>
</feature>